<dbReference type="AlphaFoldDB" id="A0A1X4G2U0"/>
<dbReference type="EC" id="2.7.11.1" evidence="1"/>
<feature type="domain" description="Protein kinase" evidence="11">
    <location>
        <begin position="15"/>
        <end position="290"/>
    </location>
</feature>
<keyword evidence="6 9" id="KW-0067">ATP-binding</keyword>
<dbReference type="PROSITE" id="PS50011">
    <property type="entry name" value="PROTEIN_KINASE_DOM"/>
    <property type="match status" value="1"/>
</dbReference>
<dbReference type="InterPro" id="IPR017441">
    <property type="entry name" value="Protein_kinase_ATP_BS"/>
</dbReference>
<comment type="catalytic activity">
    <reaction evidence="8">
        <text>L-seryl-[protein] + ATP = O-phospho-L-seryl-[protein] + ADP + H(+)</text>
        <dbReference type="Rhea" id="RHEA:17989"/>
        <dbReference type="Rhea" id="RHEA-COMP:9863"/>
        <dbReference type="Rhea" id="RHEA-COMP:11604"/>
        <dbReference type="ChEBI" id="CHEBI:15378"/>
        <dbReference type="ChEBI" id="CHEBI:29999"/>
        <dbReference type="ChEBI" id="CHEBI:30616"/>
        <dbReference type="ChEBI" id="CHEBI:83421"/>
        <dbReference type="ChEBI" id="CHEBI:456216"/>
        <dbReference type="EC" id="2.7.11.1"/>
    </reaction>
</comment>
<dbReference type="Gene3D" id="1.10.510.10">
    <property type="entry name" value="Transferase(Phosphotransferase) domain 1"/>
    <property type="match status" value="1"/>
</dbReference>
<evidence type="ECO:0000313" key="13">
    <source>
        <dbReference type="Proteomes" id="UP000192997"/>
    </source>
</evidence>
<evidence type="ECO:0000256" key="5">
    <source>
        <dbReference type="ARBA" id="ARBA00022777"/>
    </source>
</evidence>
<feature type="compositionally biased region" description="Pro residues" evidence="10">
    <location>
        <begin position="518"/>
        <end position="585"/>
    </location>
</feature>
<reference evidence="13" key="1">
    <citation type="submission" date="2017-04" db="EMBL/GenBank/DDBJ databases">
        <authorList>
            <person name="Abreu V.A."/>
            <person name="Popin R.V."/>
            <person name="Rigonato J."/>
            <person name="Andreote A.P."/>
            <person name="Schaker P.C."/>
            <person name="Hoff-Risseti C."/>
            <person name="Alvarenga D.O."/>
            <person name="Varani A.M."/>
            <person name="Fiore M.F."/>
        </authorList>
    </citation>
    <scope>NUCLEOTIDE SEQUENCE [LARGE SCALE GENOMIC DNA]</scope>
    <source>
        <strain evidence="13">CENA303</strain>
    </source>
</reference>
<feature type="compositionally biased region" description="Low complexity" evidence="10">
    <location>
        <begin position="503"/>
        <end position="517"/>
    </location>
</feature>
<evidence type="ECO:0000256" key="2">
    <source>
        <dbReference type="ARBA" id="ARBA00022527"/>
    </source>
</evidence>
<dbReference type="RefSeq" id="WP_085729255.1">
    <property type="nucleotide sequence ID" value="NZ_NBYN01000074.1"/>
</dbReference>
<comment type="caution">
    <text evidence="12">The sequence shown here is derived from an EMBL/GenBank/DDBJ whole genome shotgun (WGS) entry which is preliminary data.</text>
</comment>
<evidence type="ECO:0000256" key="10">
    <source>
        <dbReference type="SAM" id="MobiDB-lite"/>
    </source>
</evidence>
<dbReference type="SUPFAM" id="SSF56112">
    <property type="entry name" value="Protein kinase-like (PK-like)"/>
    <property type="match status" value="1"/>
</dbReference>
<feature type="region of interest" description="Disordered" evidence="10">
    <location>
        <begin position="502"/>
        <end position="593"/>
    </location>
</feature>
<keyword evidence="3" id="KW-0808">Transferase</keyword>
<evidence type="ECO:0000256" key="8">
    <source>
        <dbReference type="ARBA" id="ARBA00048679"/>
    </source>
</evidence>
<dbReference type="Gene3D" id="3.30.200.20">
    <property type="entry name" value="Phosphorylase Kinase, domain 1"/>
    <property type="match status" value="1"/>
</dbReference>
<proteinExistence type="predicted"/>
<evidence type="ECO:0000256" key="7">
    <source>
        <dbReference type="ARBA" id="ARBA00047899"/>
    </source>
</evidence>
<evidence type="ECO:0000256" key="1">
    <source>
        <dbReference type="ARBA" id="ARBA00012513"/>
    </source>
</evidence>
<evidence type="ECO:0000313" key="12">
    <source>
        <dbReference type="EMBL" id="OSO87068.1"/>
    </source>
</evidence>
<protein>
    <recommendedName>
        <fullName evidence="1">non-specific serine/threonine protein kinase</fullName>
        <ecNumber evidence="1">2.7.11.1</ecNumber>
    </recommendedName>
</protein>
<keyword evidence="5 12" id="KW-0418">Kinase</keyword>
<dbReference type="Proteomes" id="UP000192997">
    <property type="component" value="Unassembled WGS sequence"/>
</dbReference>
<dbReference type="InterPro" id="IPR011009">
    <property type="entry name" value="Kinase-like_dom_sf"/>
</dbReference>
<name>A0A1X4G2U0_9CYAN</name>
<dbReference type="PANTHER" id="PTHR24363:SF0">
    <property type="entry name" value="SERINE_THREONINE KINASE LIKE DOMAIN CONTAINING 1"/>
    <property type="match status" value="1"/>
</dbReference>
<dbReference type="PANTHER" id="PTHR24363">
    <property type="entry name" value="SERINE/THREONINE PROTEIN KINASE"/>
    <property type="match status" value="1"/>
</dbReference>
<sequence length="593" mass="65302">MPSPINLGTILQNRYHIIRLLGQGGFGRTYLAEDQGRFNELCAIKELVILDPDSYKGKKAQELFDREASILYQIDHPQIPKFREKFAQDQRLFLVQDFVGGKTYHTILNERRTQGQSFTEAEILYLLQSLLPVLEYIHKAKIIHRDISPDNLILRSTDQKPVLIDFGVVKEVATRLSTYSVHQSTTVGKPGYSPIEQVQTGKAYPNSDLYALAVTAIVLLTGKEPADLFDETTFVWKWQHWVQVSPKFAQVINRMLNRIPGDRYQNAKEVILDLNNLEVSSPLNPPDPNLSYLPTIAISHPSPTPTNSPEPVISPHTTHTTHTNSSILDNTLAVVTIGSFVVILAGFGSWSLVNYLRDQGLFPRLSTTPQNFPSPVIPRSTPDSTLTLTPSKTELRSLAWDSSNNANEEGIIKFGEVIEYSFRGSPGQKLTVGLNEESGVLLTILTADGQPLSIDAQKVTSYEGVLTSRGRLTIQLTLSTTVPQSNYSLSVALEAPIKRDPIPLRTTIPPRTTIPTTTPIPPRTTIPTTTPTPPKTTIPTTTPTPPVENPIPTTTPTPPPVENSIPTPPPVENPVPTTTPTPPTEEPTGEDGV</sequence>
<comment type="catalytic activity">
    <reaction evidence="7">
        <text>L-threonyl-[protein] + ATP = O-phospho-L-threonyl-[protein] + ADP + H(+)</text>
        <dbReference type="Rhea" id="RHEA:46608"/>
        <dbReference type="Rhea" id="RHEA-COMP:11060"/>
        <dbReference type="Rhea" id="RHEA-COMP:11605"/>
        <dbReference type="ChEBI" id="CHEBI:15378"/>
        <dbReference type="ChEBI" id="CHEBI:30013"/>
        <dbReference type="ChEBI" id="CHEBI:30616"/>
        <dbReference type="ChEBI" id="CHEBI:61977"/>
        <dbReference type="ChEBI" id="CHEBI:456216"/>
        <dbReference type="EC" id="2.7.11.1"/>
    </reaction>
</comment>
<evidence type="ECO:0000256" key="6">
    <source>
        <dbReference type="ARBA" id="ARBA00022840"/>
    </source>
</evidence>
<dbReference type="Pfam" id="PF00069">
    <property type="entry name" value="Pkinase"/>
    <property type="match status" value="1"/>
</dbReference>
<evidence type="ECO:0000259" key="11">
    <source>
        <dbReference type="PROSITE" id="PS50011"/>
    </source>
</evidence>
<dbReference type="GO" id="GO:0004674">
    <property type="term" value="F:protein serine/threonine kinase activity"/>
    <property type="evidence" value="ECO:0007669"/>
    <property type="project" value="UniProtKB-KW"/>
</dbReference>
<dbReference type="EMBL" id="NBYN01000074">
    <property type="protein sequence ID" value="OSO87068.1"/>
    <property type="molecule type" value="Genomic_DNA"/>
</dbReference>
<accession>A0A1X4G2U0</accession>
<gene>
    <name evidence="12" type="ORF">B7O87_15420</name>
</gene>
<dbReference type="PROSITE" id="PS00107">
    <property type="entry name" value="PROTEIN_KINASE_ATP"/>
    <property type="match status" value="1"/>
</dbReference>
<dbReference type="GO" id="GO:0005524">
    <property type="term" value="F:ATP binding"/>
    <property type="evidence" value="ECO:0007669"/>
    <property type="project" value="UniProtKB-UniRule"/>
</dbReference>
<keyword evidence="2 12" id="KW-0723">Serine/threonine-protein kinase</keyword>
<evidence type="ECO:0000256" key="3">
    <source>
        <dbReference type="ARBA" id="ARBA00022679"/>
    </source>
</evidence>
<dbReference type="Gene3D" id="2.60.120.380">
    <property type="match status" value="1"/>
</dbReference>
<evidence type="ECO:0000256" key="4">
    <source>
        <dbReference type="ARBA" id="ARBA00022741"/>
    </source>
</evidence>
<dbReference type="CDD" id="cd14014">
    <property type="entry name" value="STKc_PknB_like"/>
    <property type="match status" value="1"/>
</dbReference>
<feature type="binding site" evidence="9">
    <location>
        <position position="45"/>
    </location>
    <ligand>
        <name>ATP</name>
        <dbReference type="ChEBI" id="CHEBI:30616"/>
    </ligand>
</feature>
<organism evidence="12 13">
    <name type="scientific">Cylindrospermopsis raciborskii CENA303</name>
    <dbReference type="NCBI Taxonomy" id="1170769"/>
    <lineage>
        <taxon>Bacteria</taxon>
        <taxon>Bacillati</taxon>
        <taxon>Cyanobacteriota</taxon>
        <taxon>Cyanophyceae</taxon>
        <taxon>Nostocales</taxon>
        <taxon>Aphanizomenonaceae</taxon>
        <taxon>Cylindrospermopsis</taxon>
    </lineage>
</organism>
<evidence type="ECO:0000256" key="9">
    <source>
        <dbReference type="PROSITE-ProRule" id="PRU10141"/>
    </source>
</evidence>
<dbReference type="InterPro" id="IPR000719">
    <property type="entry name" value="Prot_kinase_dom"/>
</dbReference>
<keyword evidence="4 9" id="KW-0547">Nucleotide-binding</keyword>
<dbReference type="PROSITE" id="PS00109">
    <property type="entry name" value="PROTEIN_KINASE_TYR"/>
    <property type="match status" value="1"/>
</dbReference>
<dbReference type="InterPro" id="IPR008266">
    <property type="entry name" value="Tyr_kinase_AS"/>
</dbReference>